<reference evidence="1" key="1">
    <citation type="submission" date="2022-08" db="EMBL/GenBank/DDBJ databases">
        <authorList>
            <person name="Tistechok S."/>
            <person name="Samborskyy M."/>
            <person name="Roman I."/>
        </authorList>
    </citation>
    <scope>NUCLEOTIDE SEQUENCE</scope>
    <source>
        <strain evidence="1">DSM 103496</strain>
    </source>
</reference>
<evidence type="ECO:0000313" key="2">
    <source>
        <dbReference type="Proteomes" id="UP001141259"/>
    </source>
</evidence>
<dbReference type="AlphaFoldDB" id="A0A9X2VME2"/>
<gene>
    <name evidence="1" type="ORF">NZH93_20185</name>
</gene>
<dbReference type="GO" id="GO:0005524">
    <property type="term" value="F:ATP binding"/>
    <property type="evidence" value="ECO:0007669"/>
    <property type="project" value="UniProtKB-KW"/>
</dbReference>
<name>A0A9X2VME2_9PSEU</name>
<keyword evidence="1" id="KW-0547">Nucleotide-binding</keyword>
<dbReference type="EMBL" id="JANYMP010000009">
    <property type="protein sequence ID" value="MCS7479186.1"/>
    <property type="molecule type" value="Genomic_DNA"/>
</dbReference>
<organism evidence="1 2">
    <name type="scientific">Umezawaea endophytica</name>
    <dbReference type="NCBI Taxonomy" id="1654476"/>
    <lineage>
        <taxon>Bacteria</taxon>
        <taxon>Bacillati</taxon>
        <taxon>Actinomycetota</taxon>
        <taxon>Actinomycetes</taxon>
        <taxon>Pseudonocardiales</taxon>
        <taxon>Pseudonocardiaceae</taxon>
        <taxon>Umezawaea</taxon>
    </lineage>
</organism>
<proteinExistence type="predicted"/>
<keyword evidence="1" id="KW-0067">ATP-binding</keyword>
<protein>
    <submittedName>
        <fullName evidence="1">ATP-binding protein</fullName>
    </submittedName>
</protein>
<comment type="caution">
    <text evidence="1">The sequence shown here is derived from an EMBL/GenBank/DDBJ whole genome shotgun (WGS) entry which is preliminary data.</text>
</comment>
<dbReference type="RefSeq" id="WP_259624692.1">
    <property type="nucleotide sequence ID" value="NZ_JANYMP010000009.1"/>
</dbReference>
<keyword evidence="2" id="KW-1185">Reference proteome</keyword>
<accession>A0A9X2VME2</accession>
<sequence>MLTFLLVRALLRKVTVLWGVDGRVVLFVEVTSRGIGKVDQERIFERFVRAVDGSGVGTGIDSPIVRPSADVELGELDWWSVTSNE</sequence>
<evidence type="ECO:0000313" key="1">
    <source>
        <dbReference type="EMBL" id="MCS7479186.1"/>
    </source>
</evidence>
<dbReference type="Proteomes" id="UP001141259">
    <property type="component" value="Unassembled WGS sequence"/>
</dbReference>